<gene>
    <name evidence="2" type="ORF">J9259_06010</name>
</gene>
<keyword evidence="1" id="KW-0472">Membrane</keyword>
<organism evidence="2 3">
    <name type="scientific">Candidatus Sysuiplasma superficiale</name>
    <dbReference type="NCBI Taxonomy" id="2823368"/>
    <lineage>
        <taxon>Archaea</taxon>
        <taxon>Methanobacteriati</taxon>
        <taxon>Thermoplasmatota</taxon>
        <taxon>Thermoplasmata</taxon>
        <taxon>Candidatus Sysuiplasmatales</taxon>
        <taxon>Candidatus Sysuiplasmataceae</taxon>
        <taxon>Candidatus Sysuiplasma</taxon>
    </lineage>
</organism>
<comment type="caution">
    <text evidence="2">The sequence shown here is derived from an EMBL/GenBank/DDBJ whole genome shotgun (WGS) entry which is preliminary data.</text>
</comment>
<protein>
    <submittedName>
        <fullName evidence="2">Uncharacterized protein</fullName>
    </submittedName>
</protein>
<accession>A0A8J8CBE8</accession>
<reference evidence="2" key="1">
    <citation type="submission" date="2021-04" db="EMBL/GenBank/DDBJ databases">
        <title>Genomic insights into ecological role and evolution of a novel Thermoplasmata order Candidatus Sysuiplasmatales.</title>
        <authorList>
            <person name="Yuan Y."/>
        </authorList>
    </citation>
    <scope>NUCLEOTIDE SEQUENCE</scope>
    <source>
        <strain evidence="2">YP2-bin.285</strain>
    </source>
</reference>
<evidence type="ECO:0000313" key="2">
    <source>
        <dbReference type="EMBL" id="MBX8632054.1"/>
    </source>
</evidence>
<dbReference type="Proteomes" id="UP000716004">
    <property type="component" value="Unassembled WGS sequence"/>
</dbReference>
<dbReference type="AlphaFoldDB" id="A0A8J8CBE8"/>
<proteinExistence type="predicted"/>
<keyword evidence="1" id="KW-1133">Transmembrane helix</keyword>
<name>A0A8J8CBE8_9ARCH</name>
<dbReference type="EMBL" id="JAGVSJ010000013">
    <property type="protein sequence ID" value="MBX8632054.1"/>
    <property type="molecule type" value="Genomic_DNA"/>
</dbReference>
<keyword evidence="1" id="KW-0812">Transmembrane</keyword>
<evidence type="ECO:0000313" key="3">
    <source>
        <dbReference type="Proteomes" id="UP000716004"/>
    </source>
</evidence>
<sequence length="357" mass="38322">MQTNSNDGLYRVSGSYELYNGSAAVSYAYMVHTKYYGKAYYPAGINESVLQKNLDYYGSEDCAHFVSEALIAGGLTALAKNPPGDNLTGYDGGEFVGSYGIVGVYRLADYLAGYDLPVFPANPVEEAAIGYQPIPASYEGTPFATVYYVENESILPSYLLSPGDVIVDGGVGNGHAMLYVGGGKVIQTDPAMEWIYSPGVDDNISVDGMLTLNGSNVSAIYIHIPVFTGKKYVHITALLDSVPLQGDSARVPDGSRILLIASFPDGIGAGNYSYRWYDNGNLISFSFAPTLAFIPLPGMNSLKVVSQGSNGTAISNYTIITPSQPQPFPLEWLIPATFAAALAALWTGVELRHRYRK</sequence>
<feature type="transmembrane region" description="Helical" evidence="1">
    <location>
        <begin position="332"/>
        <end position="349"/>
    </location>
</feature>
<evidence type="ECO:0000256" key="1">
    <source>
        <dbReference type="SAM" id="Phobius"/>
    </source>
</evidence>